<evidence type="ECO:0000259" key="6">
    <source>
        <dbReference type="PROSITE" id="PS51158"/>
    </source>
</evidence>
<dbReference type="GeneID" id="112295385"/>
<reference evidence="8" key="3">
    <citation type="submission" date="2020-12" db="UniProtKB">
        <authorList>
            <consortium name="EnsemblPlants"/>
        </authorList>
    </citation>
    <scope>IDENTIFICATION</scope>
</reference>
<evidence type="ECO:0000313" key="9">
    <source>
        <dbReference type="Proteomes" id="UP000006727"/>
    </source>
</evidence>
<sequence>MDPIKEGSHERSFGSSHSGQSTAELNEQLAQLRRELELLKASKTRTHVTSYPDESVRSQQVREQAELPRQERLLTSRYSRRSFQDARTLSPTSQANLHASRNEYQHQAPVPHEDISSQIGYAGEESSAHKYVIEAPFGVKTISRSITSRSQSLPKPSAPPGASTRSLAHSLSTQVDRDANTIRQDRNLLRDSPLKTEHRDSGAPSPEALQGPGMFHMLGQEKEKLMASRVTPSFSDEVPSGTADRMHPAARRPSIVRQANSNPLSSESRMSLSTLKAMKGKNELEMPKASEAEIPAISNRTRQVLEELEKLKRENAMLKSSKAKEMDSAQQRLAYFEQNHAAASKVRMVEIKKMIIKSQELDLAFLVDATGSMQSSIDMIKTTVTTMASGIMQSYPDCKLRVAFVPYRDYEDTAQDDREMLDFTTSFSGLESVFVQALSRVRAVGGGDDAEDVFTGIARVAQLSWVAPNRVLFHIADAPCHGLSFHDGVGDLYPNGDKYGRTINAQFRILHEVCHISTYFFCHLNSSTKKMIRKFREAAGSSLDILEEQFVNISNIPHKVITLCRGTIQKTLSVVNAQNPIVDVQFVREDVIKGVPSWAQVPEQSGVHFRCKWYRALDDMLSRISNHMALEEESMDHIQVQIAKHPFSDEGAVRWPYHALITYPNESPRSMVVKRFKTPLGKDVREIHKRERYWAQMEVQSVSAHMANEFNKITSNMKNVKKVEFTEVTTLEVGSGSNIKFYNMESLLEGEWMRYSNNGGYVNTLDYAAVLQAFTHWTHERSRGLLMVTDLQGVRMTNLFGENVFCLCDPAIHCTDVMRFTRTNLGAEGFKLFFETHKCNDVCEKLRLAVGTAGRTLSGTKVGSYW</sequence>
<evidence type="ECO:0000256" key="3">
    <source>
        <dbReference type="ARBA" id="ARBA00022777"/>
    </source>
</evidence>
<proteinExistence type="predicted"/>
<evidence type="ECO:0000256" key="2">
    <source>
        <dbReference type="ARBA" id="ARBA00022679"/>
    </source>
</evidence>
<gene>
    <name evidence="8" type="primary">LOC112295385</name>
    <name evidence="7" type="ORF">PHYPA_023102</name>
</gene>
<dbReference type="EnsemblPlants" id="Pp3c18_13680V3.1">
    <property type="protein sequence ID" value="Pp3c18_13680V3.1"/>
    <property type="gene ID" value="Pp3c18_13680"/>
</dbReference>
<dbReference type="SUPFAM" id="SSF53300">
    <property type="entry name" value="vWA-like"/>
    <property type="match status" value="1"/>
</dbReference>
<feature type="compositionally biased region" description="Basic and acidic residues" evidence="5">
    <location>
        <begin position="1"/>
        <end position="12"/>
    </location>
</feature>
<feature type="compositionally biased region" description="Polar residues" evidence="5">
    <location>
        <begin position="85"/>
        <end position="94"/>
    </location>
</feature>
<dbReference type="SUPFAM" id="SSF56112">
    <property type="entry name" value="Protein kinase-like (PK-like)"/>
    <property type="match status" value="1"/>
</dbReference>
<dbReference type="EMBL" id="ABEU02000018">
    <property type="protein sequence ID" value="PNR35203.1"/>
    <property type="molecule type" value="Genomic_DNA"/>
</dbReference>
<keyword evidence="1" id="KW-0723">Serine/threonine-protein kinase</keyword>
<dbReference type="RefSeq" id="XP_024402664.1">
    <property type="nucleotide sequence ID" value="XM_024546896.2"/>
</dbReference>
<evidence type="ECO:0000313" key="8">
    <source>
        <dbReference type="EnsemblPlants" id="Pp3c18_13680V3.1"/>
    </source>
</evidence>
<keyword evidence="4" id="KW-0175">Coiled coil</keyword>
<dbReference type="GO" id="GO:0005524">
    <property type="term" value="F:ATP binding"/>
    <property type="evidence" value="ECO:0007669"/>
    <property type="project" value="InterPro"/>
</dbReference>
<keyword evidence="2" id="KW-0808">Transferase</keyword>
<reference evidence="7 9" key="1">
    <citation type="journal article" date="2008" name="Science">
        <title>The Physcomitrella genome reveals evolutionary insights into the conquest of land by plants.</title>
        <authorList>
            <person name="Rensing S."/>
            <person name="Lang D."/>
            <person name="Zimmer A."/>
            <person name="Terry A."/>
            <person name="Salamov A."/>
            <person name="Shapiro H."/>
            <person name="Nishiyama T."/>
            <person name="Perroud P.-F."/>
            <person name="Lindquist E."/>
            <person name="Kamisugi Y."/>
            <person name="Tanahashi T."/>
            <person name="Sakakibara K."/>
            <person name="Fujita T."/>
            <person name="Oishi K."/>
            <person name="Shin-I T."/>
            <person name="Kuroki Y."/>
            <person name="Toyoda A."/>
            <person name="Suzuki Y."/>
            <person name="Hashimoto A."/>
            <person name="Yamaguchi K."/>
            <person name="Sugano A."/>
            <person name="Kohara Y."/>
            <person name="Fujiyama A."/>
            <person name="Anterola A."/>
            <person name="Aoki S."/>
            <person name="Ashton N."/>
            <person name="Barbazuk W.B."/>
            <person name="Barker E."/>
            <person name="Bennetzen J."/>
            <person name="Bezanilla M."/>
            <person name="Blankenship R."/>
            <person name="Cho S.H."/>
            <person name="Dutcher S."/>
            <person name="Estelle M."/>
            <person name="Fawcett J.A."/>
            <person name="Gundlach H."/>
            <person name="Hanada K."/>
            <person name="Heyl A."/>
            <person name="Hicks K.A."/>
            <person name="Hugh J."/>
            <person name="Lohr M."/>
            <person name="Mayer K."/>
            <person name="Melkozernov A."/>
            <person name="Murata T."/>
            <person name="Nelson D."/>
            <person name="Pils B."/>
            <person name="Prigge M."/>
            <person name="Reiss B."/>
            <person name="Renner T."/>
            <person name="Rombauts S."/>
            <person name="Rushton P."/>
            <person name="Sanderfoot A."/>
            <person name="Schween G."/>
            <person name="Shiu S.-H."/>
            <person name="Stueber K."/>
            <person name="Theodoulou F.L."/>
            <person name="Tu H."/>
            <person name="Van de Peer Y."/>
            <person name="Verrier P.J."/>
            <person name="Waters E."/>
            <person name="Wood A."/>
            <person name="Yang L."/>
            <person name="Cove D."/>
            <person name="Cuming A."/>
            <person name="Hasebe M."/>
            <person name="Lucas S."/>
            <person name="Mishler D.B."/>
            <person name="Reski R."/>
            <person name="Grigoriev I."/>
            <person name="Quatrano R.S."/>
            <person name="Boore J.L."/>
        </authorList>
    </citation>
    <scope>NUCLEOTIDE SEQUENCE [LARGE SCALE GENOMIC DNA]</scope>
    <source>
        <strain evidence="8 9">cv. Gransden 2004</strain>
    </source>
</reference>
<dbReference type="Pfam" id="PF02816">
    <property type="entry name" value="Alpha_kinase"/>
    <property type="match status" value="1"/>
</dbReference>
<dbReference type="PANTHER" id="PTHR47763">
    <property type="entry name" value="ALPHA-PROTEIN KINASE VWKA"/>
    <property type="match status" value="1"/>
</dbReference>
<feature type="domain" description="Alpha-type protein kinase" evidence="6">
    <location>
        <begin position="622"/>
        <end position="851"/>
    </location>
</feature>
<protein>
    <recommendedName>
        <fullName evidence="6">Alpha-type protein kinase domain-containing protein</fullName>
    </recommendedName>
</protein>
<dbReference type="Gene3D" id="3.20.200.10">
    <property type="entry name" value="MHCK/EF2 kinase"/>
    <property type="match status" value="1"/>
</dbReference>
<feature type="region of interest" description="Disordered" evidence="5">
    <location>
        <begin position="1"/>
        <end position="29"/>
    </location>
</feature>
<dbReference type="STRING" id="3218.A0A2K1J108"/>
<feature type="compositionally biased region" description="Basic and acidic residues" evidence="5">
    <location>
        <begin position="175"/>
        <end position="201"/>
    </location>
</feature>
<dbReference type="OrthoDB" id="544387at2759"/>
<dbReference type="FunFam" id="3.30.200.20:FF:001043">
    <property type="entry name" value="Alpha-protein kinase vwkA"/>
    <property type="match status" value="1"/>
</dbReference>
<feature type="region of interest" description="Disordered" evidence="5">
    <location>
        <begin position="42"/>
        <end position="94"/>
    </location>
</feature>
<feature type="coiled-coil region" evidence="4">
    <location>
        <begin position="294"/>
        <end position="328"/>
    </location>
</feature>
<dbReference type="InterPro" id="IPR052969">
    <property type="entry name" value="Thr-specific_kinase-like"/>
</dbReference>
<dbReference type="PANTHER" id="PTHR47763:SF4">
    <property type="entry name" value="ALPHA-PROTEIN KINASE VWKA"/>
    <property type="match status" value="1"/>
</dbReference>
<dbReference type="Gramene" id="Pp3c18_13680V3.3">
    <property type="protein sequence ID" value="Pp3c18_13680V3.3"/>
    <property type="gene ID" value="Pp3c18_13680"/>
</dbReference>
<evidence type="ECO:0000313" key="7">
    <source>
        <dbReference type="EMBL" id="PNR35203.1"/>
    </source>
</evidence>
<organism evidence="7">
    <name type="scientific">Physcomitrium patens</name>
    <name type="common">Spreading-leaved earth moss</name>
    <name type="synonym">Physcomitrella patens</name>
    <dbReference type="NCBI Taxonomy" id="3218"/>
    <lineage>
        <taxon>Eukaryota</taxon>
        <taxon>Viridiplantae</taxon>
        <taxon>Streptophyta</taxon>
        <taxon>Embryophyta</taxon>
        <taxon>Bryophyta</taxon>
        <taxon>Bryophytina</taxon>
        <taxon>Bryopsida</taxon>
        <taxon>Funariidae</taxon>
        <taxon>Funariales</taxon>
        <taxon>Funariaceae</taxon>
        <taxon>Physcomitrium</taxon>
    </lineage>
</organism>
<evidence type="ECO:0000256" key="4">
    <source>
        <dbReference type="SAM" id="Coils"/>
    </source>
</evidence>
<dbReference type="Proteomes" id="UP000006727">
    <property type="component" value="Chromosome 18"/>
</dbReference>
<dbReference type="Gramene" id="Pp3c18_13680V3.1">
    <property type="protein sequence ID" value="Pp3c18_13680V3.1"/>
    <property type="gene ID" value="Pp3c18_13680"/>
</dbReference>
<dbReference type="PROSITE" id="PS51158">
    <property type="entry name" value="ALPHA_KINASE"/>
    <property type="match status" value="1"/>
</dbReference>
<dbReference type="GO" id="GO:0004674">
    <property type="term" value="F:protein serine/threonine kinase activity"/>
    <property type="evidence" value="ECO:0007669"/>
    <property type="project" value="UniProtKB-KW"/>
</dbReference>
<dbReference type="EnsemblPlants" id="Pp3c18_13680V3.3">
    <property type="protein sequence ID" value="Pp3c18_13680V3.3"/>
    <property type="gene ID" value="Pp3c18_13680"/>
</dbReference>
<evidence type="ECO:0000256" key="5">
    <source>
        <dbReference type="SAM" id="MobiDB-lite"/>
    </source>
</evidence>
<dbReference type="FunFam" id="3.40.50.410:FF:000135">
    <property type="entry name" value="Alpha-protein kinase vwkA"/>
    <property type="match status" value="1"/>
</dbReference>
<dbReference type="PaxDb" id="3218-PP1S3_455V6.1"/>
<accession>A0A2K1J108</accession>
<name>A0A2K1J108_PHYPA</name>
<feature type="compositionally biased region" description="Polar residues" evidence="5">
    <location>
        <begin position="163"/>
        <end position="174"/>
    </location>
</feature>
<keyword evidence="9" id="KW-1185">Reference proteome</keyword>
<dbReference type="AlphaFoldDB" id="A0A2K1J108"/>
<keyword evidence="3" id="KW-0418">Kinase</keyword>
<evidence type="ECO:0000256" key="1">
    <source>
        <dbReference type="ARBA" id="ARBA00022527"/>
    </source>
</evidence>
<dbReference type="CDD" id="cd16970">
    <property type="entry name" value="Alpha_kinase_VwkA_like"/>
    <property type="match status" value="1"/>
</dbReference>
<dbReference type="Gene3D" id="3.30.200.20">
    <property type="entry name" value="Phosphorylase Kinase, domain 1"/>
    <property type="match status" value="1"/>
</dbReference>
<reference evidence="7 9" key="2">
    <citation type="journal article" date="2018" name="Plant J.">
        <title>The Physcomitrella patens chromosome-scale assembly reveals moss genome structure and evolution.</title>
        <authorList>
            <person name="Lang D."/>
            <person name="Ullrich K.K."/>
            <person name="Murat F."/>
            <person name="Fuchs J."/>
            <person name="Jenkins J."/>
            <person name="Haas F.B."/>
            <person name="Piednoel M."/>
            <person name="Gundlach H."/>
            <person name="Van Bel M."/>
            <person name="Meyberg R."/>
            <person name="Vives C."/>
            <person name="Morata J."/>
            <person name="Symeonidi A."/>
            <person name="Hiss M."/>
            <person name="Muchero W."/>
            <person name="Kamisugi Y."/>
            <person name="Saleh O."/>
            <person name="Blanc G."/>
            <person name="Decker E.L."/>
            <person name="van Gessel N."/>
            <person name="Grimwood J."/>
            <person name="Hayes R.D."/>
            <person name="Graham S.W."/>
            <person name="Gunter L.E."/>
            <person name="McDaniel S.F."/>
            <person name="Hoernstein S.N.W."/>
            <person name="Larsson A."/>
            <person name="Li F.W."/>
            <person name="Perroud P.F."/>
            <person name="Phillips J."/>
            <person name="Ranjan P."/>
            <person name="Rokshar D.S."/>
            <person name="Rothfels C.J."/>
            <person name="Schneider L."/>
            <person name="Shu S."/>
            <person name="Stevenson D.W."/>
            <person name="Thummler F."/>
            <person name="Tillich M."/>
            <person name="Villarreal Aguilar J.C."/>
            <person name="Widiez T."/>
            <person name="Wong G.K."/>
            <person name="Wymore A."/>
            <person name="Zhang Y."/>
            <person name="Zimmer A.D."/>
            <person name="Quatrano R.S."/>
            <person name="Mayer K.F.X."/>
            <person name="Goodstein D."/>
            <person name="Casacuberta J.M."/>
            <person name="Vandepoele K."/>
            <person name="Reski R."/>
            <person name="Cuming A.C."/>
            <person name="Tuskan G.A."/>
            <person name="Maumus F."/>
            <person name="Salse J."/>
            <person name="Schmutz J."/>
            <person name="Rensing S.A."/>
        </authorList>
    </citation>
    <scope>NUCLEOTIDE SEQUENCE [LARGE SCALE GENOMIC DNA]</scope>
    <source>
        <strain evidence="8 9">cv. Gransden 2004</strain>
    </source>
</reference>
<feature type="compositionally biased region" description="Basic and acidic residues" evidence="5">
    <location>
        <begin position="63"/>
        <end position="74"/>
    </location>
</feature>
<dbReference type="Gene3D" id="3.40.50.410">
    <property type="entry name" value="von Willebrand factor, type A domain"/>
    <property type="match status" value="1"/>
</dbReference>
<dbReference type="InterPro" id="IPR036465">
    <property type="entry name" value="vWFA_dom_sf"/>
</dbReference>
<dbReference type="KEGG" id="ppp:112295385"/>
<dbReference type="SMART" id="SM00811">
    <property type="entry name" value="Alpha_kinase"/>
    <property type="match status" value="1"/>
</dbReference>
<dbReference type="InterPro" id="IPR004166">
    <property type="entry name" value="a-kinase_dom"/>
</dbReference>
<feature type="compositionally biased region" description="Polar residues" evidence="5">
    <location>
        <begin position="13"/>
        <end position="23"/>
    </location>
</feature>
<feature type="region of interest" description="Disordered" evidence="5">
    <location>
        <begin position="147"/>
        <end position="213"/>
    </location>
</feature>
<dbReference type="InterPro" id="IPR011009">
    <property type="entry name" value="Kinase-like_dom_sf"/>
</dbReference>